<sequence>MAGEETNGAEPVKQDVATQASRLQHLSLAAQTIHADDYLNAHNGVAPPMHVSTTFRYSRNPDDLSYMNNGSAGPSDLLFCASNKLSVQQKLGAMANEIDPSSQRMHTTCTYTHESARPTRSASRPS</sequence>
<organism evidence="1 2">
    <name type="scientific">Xylaria curta</name>
    <dbReference type="NCBI Taxonomy" id="42375"/>
    <lineage>
        <taxon>Eukaryota</taxon>
        <taxon>Fungi</taxon>
        <taxon>Dikarya</taxon>
        <taxon>Ascomycota</taxon>
        <taxon>Pezizomycotina</taxon>
        <taxon>Sordariomycetes</taxon>
        <taxon>Xylariomycetidae</taxon>
        <taxon>Xylariales</taxon>
        <taxon>Xylariaceae</taxon>
        <taxon>Xylaria</taxon>
    </lineage>
</organism>
<protein>
    <submittedName>
        <fullName evidence="1">Uncharacterized protein</fullName>
    </submittedName>
</protein>
<evidence type="ECO:0000313" key="2">
    <source>
        <dbReference type="Proteomes" id="UP001143856"/>
    </source>
</evidence>
<gene>
    <name evidence="1" type="ORF">NUW58_g5235</name>
</gene>
<proteinExistence type="predicted"/>
<keyword evidence="2" id="KW-1185">Reference proteome</keyword>
<dbReference type="Proteomes" id="UP001143856">
    <property type="component" value="Unassembled WGS sequence"/>
</dbReference>
<reference evidence="1" key="1">
    <citation type="submission" date="2022-10" db="EMBL/GenBank/DDBJ databases">
        <title>Genome Sequence of Xylaria curta.</title>
        <authorList>
            <person name="Buettner E."/>
        </authorList>
    </citation>
    <scope>NUCLEOTIDE SEQUENCE</scope>
    <source>
        <strain evidence="1">Babe10</strain>
    </source>
</reference>
<name>A0ACC1P336_9PEZI</name>
<evidence type="ECO:0000313" key="1">
    <source>
        <dbReference type="EMBL" id="KAJ2986012.1"/>
    </source>
</evidence>
<comment type="caution">
    <text evidence="1">The sequence shown here is derived from an EMBL/GenBank/DDBJ whole genome shotgun (WGS) entry which is preliminary data.</text>
</comment>
<dbReference type="EMBL" id="JAPDGR010001010">
    <property type="protein sequence ID" value="KAJ2986012.1"/>
    <property type="molecule type" value="Genomic_DNA"/>
</dbReference>
<accession>A0ACC1P336</accession>